<proteinExistence type="predicted"/>
<dbReference type="AlphaFoldDB" id="A0A453N4V9"/>
<protein>
    <recommendedName>
        <fullName evidence="2">G-box binding protein multifunctional mosaic region domain-containing protein</fullName>
    </recommendedName>
</protein>
<sequence length="120" mass="12945">MGSNDPSTPPKASKPPEQEQPPATTSGTTAPVYPEWPGFQGYPAMPPHGFFPPPVAAGQAHPYMWGAQVPSIGNFVPFPHKSLFSLEQDRQSMNLCCLESWSLLLGTDHLILPQLMSASS</sequence>
<organism evidence="3 4">
    <name type="scientific">Aegilops tauschii subsp. strangulata</name>
    <name type="common">Goatgrass</name>
    <dbReference type="NCBI Taxonomy" id="200361"/>
    <lineage>
        <taxon>Eukaryota</taxon>
        <taxon>Viridiplantae</taxon>
        <taxon>Streptophyta</taxon>
        <taxon>Embryophyta</taxon>
        <taxon>Tracheophyta</taxon>
        <taxon>Spermatophyta</taxon>
        <taxon>Magnoliopsida</taxon>
        <taxon>Liliopsida</taxon>
        <taxon>Poales</taxon>
        <taxon>Poaceae</taxon>
        <taxon>BOP clade</taxon>
        <taxon>Pooideae</taxon>
        <taxon>Triticodae</taxon>
        <taxon>Triticeae</taxon>
        <taxon>Triticinae</taxon>
        <taxon>Aegilops</taxon>
    </lineage>
</organism>
<dbReference type="InterPro" id="IPR012900">
    <property type="entry name" value="MFMR"/>
</dbReference>
<evidence type="ECO:0000259" key="2">
    <source>
        <dbReference type="Pfam" id="PF07777"/>
    </source>
</evidence>
<name>A0A453N4V9_AEGTS</name>
<feature type="region of interest" description="Disordered" evidence="1">
    <location>
        <begin position="1"/>
        <end position="35"/>
    </location>
</feature>
<dbReference type="Gramene" id="AET6Gv20217400.8">
    <property type="protein sequence ID" value="AET6Gv20217400.8"/>
    <property type="gene ID" value="AET6Gv20217400"/>
</dbReference>
<accession>A0A453N4V9</accession>
<evidence type="ECO:0000256" key="1">
    <source>
        <dbReference type="SAM" id="MobiDB-lite"/>
    </source>
</evidence>
<reference evidence="3" key="5">
    <citation type="journal article" date="2021" name="G3 (Bethesda)">
        <title>Aegilops tauschii genome assembly Aet v5.0 features greater sequence contiguity and improved annotation.</title>
        <authorList>
            <person name="Wang L."/>
            <person name="Zhu T."/>
            <person name="Rodriguez J.C."/>
            <person name="Deal K.R."/>
            <person name="Dubcovsky J."/>
            <person name="McGuire P.E."/>
            <person name="Lux T."/>
            <person name="Spannagl M."/>
            <person name="Mayer K.F.X."/>
            <person name="Baldrich P."/>
            <person name="Meyers B.C."/>
            <person name="Huo N."/>
            <person name="Gu Y.Q."/>
            <person name="Zhou H."/>
            <person name="Devos K.M."/>
            <person name="Bennetzen J.L."/>
            <person name="Unver T."/>
            <person name="Budak H."/>
            <person name="Gulick P.J."/>
            <person name="Galiba G."/>
            <person name="Kalapos B."/>
            <person name="Nelson D.R."/>
            <person name="Li P."/>
            <person name="You F.M."/>
            <person name="Luo M.C."/>
            <person name="Dvorak J."/>
        </authorList>
    </citation>
    <scope>NUCLEOTIDE SEQUENCE [LARGE SCALE GENOMIC DNA]</scope>
    <source>
        <strain evidence="3">cv. AL8/78</strain>
    </source>
</reference>
<reference evidence="4" key="2">
    <citation type="journal article" date="2017" name="Nat. Plants">
        <title>The Aegilops tauschii genome reveals multiple impacts of transposons.</title>
        <authorList>
            <person name="Zhao G."/>
            <person name="Zou C."/>
            <person name="Li K."/>
            <person name="Wang K."/>
            <person name="Li T."/>
            <person name="Gao L."/>
            <person name="Zhang X."/>
            <person name="Wang H."/>
            <person name="Yang Z."/>
            <person name="Liu X."/>
            <person name="Jiang W."/>
            <person name="Mao L."/>
            <person name="Kong X."/>
            <person name="Jiao Y."/>
            <person name="Jia J."/>
        </authorList>
    </citation>
    <scope>NUCLEOTIDE SEQUENCE [LARGE SCALE GENOMIC DNA]</scope>
    <source>
        <strain evidence="4">cv. AL8/78</strain>
    </source>
</reference>
<dbReference type="Proteomes" id="UP000015105">
    <property type="component" value="Chromosome 6D"/>
</dbReference>
<reference evidence="4" key="1">
    <citation type="journal article" date="2014" name="Science">
        <title>Ancient hybridizations among the ancestral genomes of bread wheat.</title>
        <authorList>
            <consortium name="International Wheat Genome Sequencing Consortium,"/>
            <person name="Marcussen T."/>
            <person name="Sandve S.R."/>
            <person name="Heier L."/>
            <person name="Spannagl M."/>
            <person name="Pfeifer M."/>
            <person name="Jakobsen K.S."/>
            <person name="Wulff B.B."/>
            <person name="Steuernagel B."/>
            <person name="Mayer K.F."/>
            <person name="Olsen O.A."/>
        </authorList>
    </citation>
    <scope>NUCLEOTIDE SEQUENCE [LARGE SCALE GENOMIC DNA]</scope>
    <source>
        <strain evidence="4">cv. AL8/78</strain>
    </source>
</reference>
<keyword evidence="4" id="KW-1185">Reference proteome</keyword>
<feature type="domain" description="G-box binding protein multifunctional mosaic region" evidence="2">
    <location>
        <begin position="1"/>
        <end position="78"/>
    </location>
</feature>
<evidence type="ECO:0000313" key="3">
    <source>
        <dbReference type="EnsemblPlants" id="AET6Gv20217400.7"/>
    </source>
</evidence>
<dbReference type="EnsemblPlants" id="AET6Gv20217400.8">
    <property type="protein sequence ID" value="AET6Gv20217400.8"/>
    <property type="gene ID" value="AET6Gv20217400"/>
</dbReference>
<dbReference type="Gramene" id="AET6Gv20217400.7">
    <property type="protein sequence ID" value="AET6Gv20217400.7"/>
    <property type="gene ID" value="AET6Gv20217400"/>
</dbReference>
<reference evidence="3" key="4">
    <citation type="submission" date="2019-03" db="UniProtKB">
        <authorList>
            <consortium name="EnsemblPlants"/>
        </authorList>
    </citation>
    <scope>IDENTIFICATION</scope>
</reference>
<dbReference type="Pfam" id="PF07777">
    <property type="entry name" value="MFMR"/>
    <property type="match status" value="1"/>
</dbReference>
<reference evidence="3" key="3">
    <citation type="journal article" date="2017" name="Nature">
        <title>Genome sequence of the progenitor of the wheat D genome Aegilops tauschii.</title>
        <authorList>
            <person name="Luo M.C."/>
            <person name="Gu Y.Q."/>
            <person name="Puiu D."/>
            <person name="Wang H."/>
            <person name="Twardziok S.O."/>
            <person name="Deal K.R."/>
            <person name="Huo N."/>
            <person name="Zhu T."/>
            <person name="Wang L."/>
            <person name="Wang Y."/>
            <person name="McGuire P.E."/>
            <person name="Liu S."/>
            <person name="Long H."/>
            <person name="Ramasamy R.K."/>
            <person name="Rodriguez J.C."/>
            <person name="Van S.L."/>
            <person name="Yuan L."/>
            <person name="Wang Z."/>
            <person name="Xia Z."/>
            <person name="Xiao L."/>
            <person name="Anderson O.D."/>
            <person name="Ouyang S."/>
            <person name="Liang Y."/>
            <person name="Zimin A.V."/>
            <person name="Pertea G."/>
            <person name="Qi P."/>
            <person name="Bennetzen J.L."/>
            <person name="Dai X."/>
            <person name="Dawson M.W."/>
            <person name="Muller H.G."/>
            <person name="Kugler K."/>
            <person name="Rivarola-Duarte L."/>
            <person name="Spannagl M."/>
            <person name="Mayer K.F.X."/>
            <person name="Lu F.H."/>
            <person name="Bevan M.W."/>
            <person name="Leroy P."/>
            <person name="Li P."/>
            <person name="You F.M."/>
            <person name="Sun Q."/>
            <person name="Liu Z."/>
            <person name="Lyons E."/>
            <person name="Wicker T."/>
            <person name="Salzberg S.L."/>
            <person name="Devos K.M."/>
            <person name="Dvorak J."/>
        </authorList>
    </citation>
    <scope>NUCLEOTIDE SEQUENCE [LARGE SCALE GENOMIC DNA]</scope>
    <source>
        <strain evidence="3">cv. AL8/78</strain>
    </source>
</reference>
<evidence type="ECO:0000313" key="4">
    <source>
        <dbReference type="Proteomes" id="UP000015105"/>
    </source>
</evidence>
<dbReference type="EnsemblPlants" id="AET6Gv20217400.7">
    <property type="protein sequence ID" value="AET6Gv20217400.7"/>
    <property type="gene ID" value="AET6Gv20217400"/>
</dbReference>